<reference evidence="7 8" key="1">
    <citation type="submission" date="2024-10" db="EMBL/GenBank/DDBJ databases">
        <authorList>
            <person name="Topkara A.R."/>
            <person name="Saygin H."/>
        </authorList>
    </citation>
    <scope>NUCLEOTIDE SEQUENCE [LARGE SCALE GENOMIC DNA]</scope>
    <source>
        <strain evidence="7 8">M3C6</strain>
    </source>
</reference>
<sequence>MLILDTSGAFAAADRASDEHLAVKKVLDNETGGIVLSPFILAELDYMLLTRIGLRAELDYLGEVGRGVYDLFPMTRHEVERAAGLISRYGSMKIGLADASVVLLAARFKTTRVLTLDQRHFRAMKPLWGEAFTVLPADAN</sequence>
<evidence type="ECO:0000313" key="7">
    <source>
        <dbReference type="EMBL" id="MFG1702947.1"/>
    </source>
</evidence>
<keyword evidence="6" id="KW-0800">Toxin</keyword>
<comment type="cofactor">
    <cofactor evidence="6">
        <name>Mg(2+)</name>
        <dbReference type="ChEBI" id="CHEBI:18420"/>
    </cofactor>
</comment>
<gene>
    <name evidence="6" type="primary">vapC</name>
    <name evidence="7" type="ORF">ACFLIM_07120</name>
</gene>
<dbReference type="InterPro" id="IPR029060">
    <property type="entry name" value="PIN-like_dom_sf"/>
</dbReference>
<evidence type="ECO:0000256" key="4">
    <source>
        <dbReference type="ARBA" id="ARBA00022801"/>
    </source>
</evidence>
<evidence type="ECO:0000256" key="5">
    <source>
        <dbReference type="ARBA" id="ARBA00022842"/>
    </source>
</evidence>
<protein>
    <recommendedName>
        <fullName evidence="6">Ribonuclease VapC</fullName>
        <shortName evidence="6">RNase VapC</shortName>
        <ecNumber evidence="6">3.1.-.-</ecNumber>
    </recommendedName>
    <alternativeName>
        <fullName evidence="6">Toxin VapC</fullName>
    </alternativeName>
</protein>
<dbReference type="Proteomes" id="UP001603978">
    <property type="component" value="Unassembled WGS sequence"/>
</dbReference>
<comment type="caution">
    <text evidence="7">The sequence shown here is derived from an EMBL/GenBank/DDBJ whole genome shotgun (WGS) entry which is preliminary data.</text>
</comment>
<accession>A0ABW7A6I0</accession>
<keyword evidence="8" id="KW-1185">Reference proteome</keyword>
<dbReference type="InterPro" id="IPR022907">
    <property type="entry name" value="VapC_family"/>
</dbReference>
<dbReference type="SUPFAM" id="SSF88723">
    <property type="entry name" value="PIN domain-like"/>
    <property type="match status" value="1"/>
</dbReference>
<keyword evidence="4 6" id="KW-0378">Hydrolase</keyword>
<organism evidence="7 8">
    <name type="scientific">Nonomuraea marmarensis</name>
    <dbReference type="NCBI Taxonomy" id="3351344"/>
    <lineage>
        <taxon>Bacteria</taxon>
        <taxon>Bacillati</taxon>
        <taxon>Actinomycetota</taxon>
        <taxon>Actinomycetes</taxon>
        <taxon>Streptosporangiales</taxon>
        <taxon>Streptosporangiaceae</taxon>
        <taxon>Nonomuraea</taxon>
    </lineage>
</organism>
<evidence type="ECO:0000256" key="3">
    <source>
        <dbReference type="ARBA" id="ARBA00022723"/>
    </source>
</evidence>
<keyword evidence="3 6" id="KW-0479">Metal-binding</keyword>
<dbReference type="RefSeq" id="WP_393163181.1">
    <property type="nucleotide sequence ID" value="NZ_JBICRM010000003.1"/>
</dbReference>
<dbReference type="EMBL" id="JBICRM010000003">
    <property type="protein sequence ID" value="MFG1702947.1"/>
    <property type="molecule type" value="Genomic_DNA"/>
</dbReference>
<evidence type="ECO:0000256" key="2">
    <source>
        <dbReference type="ARBA" id="ARBA00022722"/>
    </source>
</evidence>
<evidence type="ECO:0000256" key="1">
    <source>
        <dbReference type="ARBA" id="ARBA00022649"/>
    </source>
</evidence>
<evidence type="ECO:0000256" key="6">
    <source>
        <dbReference type="HAMAP-Rule" id="MF_00265"/>
    </source>
</evidence>
<feature type="binding site" evidence="6">
    <location>
        <position position="5"/>
    </location>
    <ligand>
        <name>Mg(2+)</name>
        <dbReference type="ChEBI" id="CHEBI:18420"/>
    </ligand>
</feature>
<dbReference type="HAMAP" id="MF_00265">
    <property type="entry name" value="VapC_Nob1"/>
    <property type="match status" value="1"/>
</dbReference>
<feature type="binding site" evidence="6">
    <location>
        <position position="98"/>
    </location>
    <ligand>
        <name>Mg(2+)</name>
        <dbReference type="ChEBI" id="CHEBI:18420"/>
    </ligand>
</feature>
<comment type="function">
    <text evidence="6">Toxic component of a toxin-antitoxin (TA) system. An RNase.</text>
</comment>
<proteinExistence type="inferred from homology"/>
<name>A0ABW7A6I0_9ACTN</name>
<dbReference type="EC" id="3.1.-.-" evidence="6"/>
<comment type="similarity">
    <text evidence="6">Belongs to the PINc/VapC protein family.</text>
</comment>
<keyword evidence="5 6" id="KW-0460">Magnesium</keyword>
<keyword evidence="1 6" id="KW-1277">Toxin-antitoxin system</keyword>
<keyword evidence="2 6" id="KW-0540">Nuclease</keyword>
<dbReference type="Gene3D" id="3.40.50.1010">
    <property type="entry name" value="5'-nuclease"/>
    <property type="match status" value="1"/>
</dbReference>
<evidence type="ECO:0000313" key="8">
    <source>
        <dbReference type="Proteomes" id="UP001603978"/>
    </source>
</evidence>